<evidence type="ECO:0000313" key="2">
    <source>
        <dbReference type="EMBL" id="KKK50010.1"/>
    </source>
</evidence>
<proteinExistence type="predicted"/>
<dbReference type="EMBL" id="LAZR01068241">
    <property type="protein sequence ID" value="KKK50010.1"/>
    <property type="molecule type" value="Genomic_DNA"/>
</dbReference>
<name>A0A0F8WNZ6_9ZZZZ</name>
<accession>A0A0F8WNZ6</accession>
<reference evidence="2" key="1">
    <citation type="journal article" date="2015" name="Nature">
        <title>Complex archaea that bridge the gap between prokaryotes and eukaryotes.</title>
        <authorList>
            <person name="Spang A."/>
            <person name="Saw J.H."/>
            <person name="Jorgensen S.L."/>
            <person name="Zaremba-Niedzwiedzka K."/>
            <person name="Martijn J."/>
            <person name="Lind A.E."/>
            <person name="van Eijk R."/>
            <person name="Schleper C."/>
            <person name="Guy L."/>
            <person name="Ettema T.J."/>
        </authorList>
    </citation>
    <scope>NUCLEOTIDE SEQUENCE</scope>
</reference>
<feature type="compositionally biased region" description="Acidic residues" evidence="1">
    <location>
        <begin position="46"/>
        <end position="60"/>
    </location>
</feature>
<sequence>SLGVSVPLDNEALPRPGQQYGVFIMGALSNVRSAIRLYFRPFIDKPDDEDDPADTPDDPGGEMIKPTASQIRVPEAFKRWMQYPSTLDIGEVALTINTTSIDIEWSRRDELRALDRYEDGDRFGRACLGIYIPDEWVGIHGEHVRIKDGEADETGGTTIDMWGAPDEAMHTTLGQTLRAKSKDRAVEDSGYEPELPMVFFVVTHDQNPKRQRTPLHYFGFSAGGGDDPTDPIDPPDDPGLIVLPSDEWIMAVWRRAAELMRP</sequence>
<feature type="region of interest" description="Disordered" evidence="1">
    <location>
        <begin position="45"/>
        <end position="65"/>
    </location>
</feature>
<organism evidence="2">
    <name type="scientific">marine sediment metagenome</name>
    <dbReference type="NCBI Taxonomy" id="412755"/>
    <lineage>
        <taxon>unclassified sequences</taxon>
        <taxon>metagenomes</taxon>
        <taxon>ecological metagenomes</taxon>
    </lineage>
</organism>
<protein>
    <submittedName>
        <fullName evidence="2">Uncharacterized protein</fullName>
    </submittedName>
</protein>
<gene>
    <name evidence="2" type="ORF">LCGC14_3129290</name>
</gene>
<evidence type="ECO:0000256" key="1">
    <source>
        <dbReference type="SAM" id="MobiDB-lite"/>
    </source>
</evidence>
<comment type="caution">
    <text evidence="2">The sequence shown here is derived from an EMBL/GenBank/DDBJ whole genome shotgun (WGS) entry which is preliminary data.</text>
</comment>
<dbReference type="AlphaFoldDB" id="A0A0F8WNZ6"/>
<feature type="non-terminal residue" evidence="2">
    <location>
        <position position="1"/>
    </location>
</feature>